<dbReference type="AlphaFoldDB" id="A0A285T8A5"/>
<name>A0A285T8A5_9BACL</name>
<dbReference type="EMBL" id="OBMQ01000008">
    <property type="protein sequence ID" value="SOC15773.1"/>
    <property type="molecule type" value="Genomic_DNA"/>
</dbReference>
<reference evidence="3" key="1">
    <citation type="submission" date="2017-08" db="EMBL/GenBank/DDBJ databases">
        <authorList>
            <person name="Varghese N."/>
            <person name="Submissions S."/>
        </authorList>
    </citation>
    <scope>NUCLEOTIDE SEQUENCE [LARGE SCALE GENOMIC DNA]</scope>
    <source>
        <strain evidence="3">JC22</strain>
    </source>
</reference>
<keyword evidence="1" id="KW-0812">Transmembrane</keyword>
<keyword evidence="1" id="KW-0472">Membrane</keyword>
<proteinExistence type="predicted"/>
<feature type="transmembrane region" description="Helical" evidence="1">
    <location>
        <begin position="7"/>
        <end position="30"/>
    </location>
</feature>
<evidence type="ECO:0000256" key="1">
    <source>
        <dbReference type="SAM" id="Phobius"/>
    </source>
</evidence>
<sequence length="295" mass="33914">MSNLLGILSGFIPGTIIYFICFFFGIKAQFTDDDTLTLILSTSSVSLVLLLFIIDNGNGILTFLRGTVISFSYHAVFWYFTVNHYNYHNAWEAVGVGFVSSAIYLVIILFIGFLFRKFNISRLSTYIQRVKQEKDQTKLEKEISWLNNKANKILNEMNSTLSHLDKSFTKTPSDSRNLLFLLSSVSTADHLINLGQQNVKKSEDTTLKNLNQLISSIKELKDVTNKVKLYQNINAIKGQIAELERTVLHLDRCIKKQDKKLIDIFNQEDERLLFIDQVKIEYRNLVNQLNNKILP</sequence>
<gene>
    <name evidence="2" type="ORF">SAMN05880501_108140</name>
</gene>
<feature type="transmembrane region" description="Helical" evidence="1">
    <location>
        <begin position="61"/>
        <end position="81"/>
    </location>
</feature>
<evidence type="ECO:0000313" key="2">
    <source>
        <dbReference type="EMBL" id="SOC15773.1"/>
    </source>
</evidence>
<keyword evidence="3" id="KW-1185">Reference proteome</keyword>
<protein>
    <submittedName>
        <fullName evidence="2">Uncharacterized protein</fullName>
    </submittedName>
</protein>
<dbReference type="Proteomes" id="UP000219636">
    <property type="component" value="Unassembled WGS sequence"/>
</dbReference>
<feature type="transmembrane region" description="Helical" evidence="1">
    <location>
        <begin position="93"/>
        <end position="115"/>
    </location>
</feature>
<keyword evidence="1" id="KW-1133">Transmembrane helix</keyword>
<organism evidence="2 3">
    <name type="scientific">Ureibacillus xyleni</name>
    <dbReference type="NCBI Taxonomy" id="614648"/>
    <lineage>
        <taxon>Bacteria</taxon>
        <taxon>Bacillati</taxon>
        <taxon>Bacillota</taxon>
        <taxon>Bacilli</taxon>
        <taxon>Bacillales</taxon>
        <taxon>Caryophanaceae</taxon>
        <taxon>Ureibacillus</taxon>
    </lineage>
</organism>
<accession>A0A285T8A5</accession>
<feature type="transmembrane region" description="Helical" evidence="1">
    <location>
        <begin position="36"/>
        <end position="54"/>
    </location>
</feature>
<evidence type="ECO:0000313" key="3">
    <source>
        <dbReference type="Proteomes" id="UP000219636"/>
    </source>
</evidence>
<dbReference type="RefSeq" id="WP_097074071.1">
    <property type="nucleotide sequence ID" value="NZ_OBMQ01000008.1"/>
</dbReference>